<keyword evidence="4" id="KW-0804">Transcription</keyword>
<protein>
    <recommendedName>
        <fullName evidence="8">BZIP domain-containing protein</fullName>
    </recommendedName>
</protein>
<keyword evidence="6" id="KW-0175">Coiled coil</keyword>
<feature type="region of interest" description="Disordered" evidence="7">
    <location>
        <begin position="99"/>
        <end position="146"/>
    </location>
</feature>
<dbReference type="Proteomes" id="UP001521785">
    <property type="component" value="Unassembled WGS sequence"/>
</dbReference>
<keyword evidence="2" id="KW-0805">Transcription regulation</keyword>
<dbReference type="InterPro" id="IPR051027">
    <property type="entry name" value="bZIP_transcription_factors"/>
</dbReference>
<dbReference type="Gene3D" id="1.20.5.170">
    <property type="match status" value="1"/>
</dbReference>
<keyword evidence="10" id="KW-1185">Reference proteome</keyword>
<accession>A0ABR3SAC8</accession>
<feature type="domain" description="BZIP" evidence="8">
    <location>
        <begin position="155"/>
        <end position="218"/>
    </location>
</feature>
<dbReference type="SMART" id="SM00338">
    <property type="entry name" value="BRLZ"/>
    <property type="match status" value="1"/>
</dbReference>
<dbReference type="Pfam" id="PF00170">
    <property type="entry name" value="bZIP_1"/>
    <property type="match status" value="1"/>
</dbReference>
<dbReference type="PRINTS" id="PR00043">
    <property type="entry name" value="LEUZIPPRJUN"/>
</dbReference>
<name>A0ABR3SAC8_9PLEO</name>
<feature type="compositionally biased region" description="Low complexity" evidence="7">
    <location>
        <begin position="279"/>
        <end position="290"/>
    </location>
</feature>
<evidence type="ECO:0000256" key="6">
    <source>
        <dbReference type="SAM" id="Coils"/>
    </source>
</evidence>
<dbReference type="InterPro" id="IPR046347">
    <property type="entry name" value="bZIP_sf"/>
</dbReference>
<evidence type="ECO:0000256" key="2">
    <source>
        <dbReference type="ARBA" id="ARBA00023015"/>
    </source>
</evidence>
<reference evidence="9 10" key="1">
    <citation type="submission" date="2024-02" db="EMBL/GenBank/DDBJ databases">
        <title>De novo assembly and annotation of 12 fungi associated with fruit tree decline syndrome in Ontario, Canada.</title>
        <authorList>
            <person name="Sulman M."/>
            <person name="Ellouze W."/>
            <person name="Ilyukhin E."/>
        </authorList>
    </citation>
    <scope>NUCLEOTIDE SEQUENCE [LARGE SCALE GENOMIC DNA]</scope>
    <source>
        <strain evidence="9 10">M42-189</strain>
    </source>
</reference>
<comment type="caution">
    <text evidence="9">The sequence shown here is derived from an EMBL/GenBank/DDBJ whole genome shotgun (WGS) entry which is preliminary data.</text>
</comment>
<keyword evidence="3" id="KW-0238">DNA-binding</keyword>
<feature type="region of interest" description="Disordered" evidence="7">
    <location>
        <begin position="49"/>
        <end position="85"/>
    </location>
</feature>
<dbReference type="CDD" id="cd14687">
    <property type="entry name" value="bZIP_ATF2"/>
    <property type="match status" value="1"/>
</dbReference>
<evidence type="ECO:0000259" key="8">
    <source>
        <dbReference type="PROSITE" id="PS50217"/>
    </source>
</evidence>
<evidence type="ECO:0000313" key="10">
    <source>
        <dbReference type="Proteomes" id="UP001521785"/>
    </source>
</evidence>
<evidence type="ECO:0000256" key="1">
    <source>
        <dbReference type="ARBA" id="ARBA00004123"/>
    </source>
</evidence>
<evidence type="ECO:0000313" key="9">
    <source>
        <dbReference type="EMBL" id="KAL1613274.1"/>
    </source>
</evidence>
<dbReference type="InterPro" id="IPR004827">
    <property type="entry name" value="bZIP"/>
</dbReference>
<dbReference type="PROSITE" id="PS50217">
    <property type="entry name" value="BZIP"/>
    <property type="match status" value="1"/>
</dbReference>
<feature type="compositionally biased region" description="Polar residues" evidence="7">
    <location>
        <begin position="241"/>
        <end position="278"/>
    </location>
</feature>
<comment type="subcellular location">
    <subcellularLocation>
        <location evidence="1">Nucleus</location>
    </subcellularLocation>
</comment>
<dbReference type="InterPro" id="IPR002112">
    <property type="entry name" value="Leuzip_Jun"/>
</dbReference>
<evidence type="ECO:0000256" key="7">
    <source>
        <dbReference type="SAM" id="MobiDB-lite"/>
    </source>
</evidence>
<feature type="coiled-coil region" evidence="6">
    <location>
        <begin position="187"/>
        <end position="214"/>
    </location>
</feature>
<organism evidence="9 10">
    <name type="scientific">Paraconiothyrium brasiliense</name>
    <dbReference type="NCBI Taxonomy" id="300254"/>
    <lineage>
        <taxon>Eukaryota</taxon>
        <taxon>Fungi</taxon>
        <taxon>Dikarya</taxon>
        <taxon>Ascomycota</taxon>
        <taxon>Pezizomycotina</taxon>
        <taxon>Dothideomycetes</taxon>
        <taxon>Pleosporomycetidae</taxon>
        <taxon>Pleosporales</taxon>
        <taxon>Massarineae</taxon>
        <taxon>Didymosphaeriaceae</taxon>
        <taxon>Paraconiothyrium</taxon>
    </lineage>
</organism>
<evidence type="ECO:0000256" key="5">
    <source>
        <dbReference type="ARBA" id="ARBA00023242"/>
    </source>
</evidence>
<dbReference type="EMBL" id="JAKJXO020000001">
    <property type="protein sequence ID" value="KAL1613274.1"/>
    <property type="molecule type" value="Genomic_DNA"/>
</dbReference>
<evidence type="ECO:0000256" key="4">
    <source>
        <dbReference type="ARBA" id="ARBA00023163"/>
    </source>
</evidence>
<proteinExistence type="predicted"/>
<feature type="region of interest" description="Disordered" evidence="7">
    <location>
        <begin position="241"/>
        <end position="291"/>
    </location>
</feature>
<gene>
    <name evidence="9" type="ORF">SLS60_001506</name>
</gene>
<dbReference type="SUPFAM" id="SSF57959">
    <property type="entry name" value="Leucine zipper domain"/>
    <property type="match status" value="1"/>
</dbReference>
<evidence type="ECO:0000256" key="3">
    <source>
        <dbReference type="ARBA" id="ARBA00023125"/>
    </source>
</evidence>
<keyword evidence="5" id="KW-0539">Nucleus</keyword>
<sequence length="309" mass="33910">MGYSTFVAPISPFPHHRIQGWPAFEGGVTQTLTISPYLLNLESIEESDRLSHNQEVSPSELPRNFDEKSFVPTDQLKSGPPIPEKPLEIFQERGRASLSHTGIHDSSSNHRDASGKAPLNPFEAHNSTRQTVTDPEPRKRGRGRPRVRPLVIDASVARESHLEKNRIAADKCRQRQKAYIATITADASTISSKNKALKAEVAALREQLLDLKNELLSHAGCGSWTIDQYIAQSASGQFGTKESSIHTASPKDLNQSEGSPISSSLTDEHTSQTADVTESLSSQESSNSSVDMDDNDCLWLLEGSDHLCM</sequence>
<dbReference type="PANTHER" id="PTHR19304">
    <property type="entry name" value="CYCLIC-AMP RESPONSE ELEMENT BINDING PROTEIN"/>
    <property type="match status" value="1"/>
</dbReference>